<dbReference type="AlphaFoldDB" id="A0A0F9E9U0"/>
<dbReference type="Pfam" id="PF09414">
    <property type="entry name" value="RNA_ligase"/>
    <property type="match status" value="1"/>
</dbReference>
<feature type="domain" description="RNA ligase" evidence="1">
    <location>
        <begin position="21"/>
        <end position="173"/>
    </location>
</feature>
<gene>
    <name evidence="2" type="ORF">LCGC14_2451880</name>
</gene>
<evidence type="ECO:0000259" key="1">
    <source>
        <dbReference type="Pfam" id="PF09414"/>
    </source>
</evidence>
<dbReference type="InterPro" id="IPR021122">
    <property type="entry name" value="RNA_ligase_dom_REL/Rnl2"/>
</dbReference>
<accession>A0A0F9E9U0</accession>
<dbReference type="SUPFAM" id="SSF56091">
    <property type="entry name" value="DNA ligase/mRNA capping enzyme, catalytic domain"/>
    <property type="match status" value="1"/>
</dbReference>
<dbReference type="Gene3D" id="3.30.470.30">
    <property type="entry name" value="DNA ligase/mRNA capping enzyme"/>
    <property type="match status" value="1"/>
</dbReference>
<protein>
    <recommendedName>
        <fullName evidence="1">RNA ligase domain-containing protein</fullName>
    </recommendedName>
</protein>
<organism evidence="2">
    <name type="scientific">marine sediment metagenome</name>
    <dbReference type="NCBI Taxonomy" id="412755"/>
    <lineage>
        <taxon>unclassified sequences</taxon>
        <taxon>metagenomes</taxon>
        <taxon>ecological metagenomes</taxon>
    </lineage>
</organism>
<evidence type="ECO:0000313" key="2">
    <source>
        <dbReference type="EMBL" id="KKL20798.1"/>
    </source>
</evidence>
<name>A0A0F9E9U0_9ZZZZ</name>
<reference evidence="2" key="1">
    <citation type="journal article" date="2015" name="Nature">
        <title>Complex archaea that bridge the gap between prokaryotes and eukaryotes.</title>
        <authorList>
            <person name="Spang A."/>
            <person name="Saw J.H."/>
            <person name="Jorgensen S.L."/>
            <person name="Zaremba-Niedzwiedzka K."/>
            <person name="Martijn J."/>
            <person name="Lind A.E."/>
            <person name="van Eijk R."/>
            <person name="Schleper C."/>
            <person name="Guy L."/>
            <person name="Ettema T.J."/>
        </authorList>
    </citation>
    <scope>NUCLEOTIDE SEQUENCE</scope>
</reference>
<proteinExistence type="predicted"/>
<sequence>MALEFKGFPKIPRFTGFGTTITEKIDGTNAGVFVDDDGYVTAASRKRWITPEADNFGFAQWVADNTDQLLTLGPGMHWGEWWGQGIQRGYGLTERRFSLFNVSRWDPKIREGAPALPDCCGLVPVLAQIPIFTEAEIRLVLQRLGERGSLAAPGFTNPEGIVINHHAAKQLFKLTFTDAHKGEQSR</sequence>
<dbReference type="EMBL" id="LAZR01037957">
    <property type="protein sequence ID" value="KKL20798.1"/>
    <property type="molecule type" value="Genomic_DNA"/>
</dbReference>
<comment type="caution">
    <text evidence="2">The sequence shown here is derived from an EMBL/GenBank/DDBJ whole genome shotgun (WGS) entry which is preliminary data.</text>
</comment>